<dbReference type="EMBL" id="JAKOGI010000399">
    <property type="protein sequence ID" value="KAJ8435631.1"/>
    <property type="molecule type" value="Genomic_DNA"/>
</dbReference>
<feature type="transmembrane region" description="Helical" evidence="1">
    <location>
        <begin position="94"/>
        <end position="117"/>
    </location>
</feature>
<sequence>MRYPRYNASILKEGVEVEVNLKFINKEQLREVVEDYHTMKGYDNRKLETAKDLCRHPQSMLSPLLNLHLPSVVGFDATVSTCVPSTSAPSIVSAIAIVLFSSASVVSVFAASTAAFYTPTTVTSATKPESAYYATKTVNENVKTLEEMYGKFYRNSTLVAKGCIEVTMKQSGHP</sequence>
<name>A0A9Q1QBS3_9CARY</name>
<reference evidence="2" key="1">
    <citation type="submission" date="2022-04" db="EMBL/GenBank/DDBJ databases">
        <title>Carnegiea gigantea Genome sequencing and assembly v2.</title>
        <authorList>
            <person name="Copetti D."/>
            <person name="Sanderson M.J."/>
            <person name="Burquez A."/>
            <person name="Wojciechowski M.F."/>
        </authorList>
    </citation>
    <scope>NUCLEOTIDE SEQUENCE</scope>
    <source>
        <strain evidence="2">SGP5-SGP5p</strain>
        <tissue evidence="2">Aerial part</tissue>
    </source>
</reference>
<gene>
    <name evidence="2" type="ORF">Cgig2_000297</name>
</gene>
<keyword evidence="3" id="KW-1185">Reference proteome</keyword>
<proteinExistence type="predicted"/>
<organism evidence="2 3">
    <name type="scientific">Carnegiea gigantea</name>
    <dbReference type="NCBI Taxonomy" id="171969"/>
    <lineage>
        <taxon>Eukaryota</taxon>
        <taxon>Viridiplantae</taxon>
        <taxon>Streptophyta</taxon>
        <taxon>Embryophyta</taxon>
        <taxon>Tracheophyta</taxon>
        <taxon>Spermatophyta</taxon>
        <taxon>Magnoliopsida</taxon>
        <taxon>eudicotyledons</taxon>
        <taxon>Gunneridae</taxon>
        <taxon>Pentapetalae</taxon>
        <taxon>Caryophyllales</taxon>
        <taxon>Cactineae</taxon>
        <taxon>Cactaceae</taxon>
        <taxon>Cactoideae</taxon>
        <taxon>Echinocereeae</taxon>
        <taxon>Carnegiea</taxon>
    </lineage>
</organism>
<keyword evidence="1" id="KW-1133">Transmembrane helix</keyword>
<protein>
    <submittedName>
        <fullName evidence="2">Uncharacterized protein</fullName>
    </submittedName>
</protein>
<evidence type="ECO:0000313" key="3">
    <source>
        <dbReference type="Proteomes" id="UP001153076"/>
    </source>
</evidence>
<dbReference type="Proteomes" id="UP001153076">
    <property type="component" value="Unassembled WGS sequence"/>
</dbReference>
<comment type="caution">
    <text evidence="2">The sequence shown here is derived from an EMBL/GenBank/DDBJ whole genome shotgun (WGS) entry which is preliminary data.</text>
</comment>
<accession>A0A9Q1QBS3</accession>
<dbReference type="AlphaFoldDB" id="A0A9Q1QBS3"/>
<evidence type="ECO:0000313" key="2">
    <source>
        <dbReference type="EMBL" id="KAJ8435631.1"/>
    </source>
</evidence>
<keyword evidence="1" id="KW-0812">Transmembrane</keyword>
<evidence type="ECO:0000256" key="1">
    <source>
        <dbReference type="SAM" id="Phobius"/>
    </source>
</evidence>
<keyword evidence="1" id="KW-0472">Membrane</keyword>